<evidence type="ECO:0000313" key="3">
    <source>
        <dbReference type="Proteomes" id="UP000325598"/>
    </source>
</evidence>
<proteinExistence type="predicted"/>
<keyword evidence="1" id="KW-1133">Transmembrane helix</keyword>
<dbReference type="EMBL" id="BLAG01000007">
    <property type="protein sequence ID" value="GES29822.1"/>
    <property type="molecule type" value="Genomic_DNA"/>
</dbReference>
<dbReference type="GeneID" id="96755799"/>
<gene>
    <name evidence="2" type="ORF">San01_23090</name>
</gene>
<feature type="transmembrane region" description="Helical" evidence="1">
    <location>
        <begin position="16"/>
        <end position="36"/>
    </location>
</feature>
<dbReference type="AlphaFoldDB" id="A0A5J4LC91"/>
<keyword evidence="3" id="KW-1185">Reference proteome</keyword>
<reference evidence="2 3" key="1">
    <citation type="submission" date="2019-10" db="EMBL/GenBank/DDBJ databases">
        <title>Whole genome shotgun sequence of Streptomyces angustmyceticus NBRC 3934.</title>
        <authorList>
            <person name="Hosoyama A."/>
            <person name="Ichikawa N."/>
            <person name="Kimura A."/>
            <person name="Kitahashi Y."/>
            <person name="Komaki H."/>
            <person name="Uohara A."/>
        </authorList>
    </citation>
    <scope>NUCLEOTIDE SEQUENCE [LARGE SCALE GENOMIC DNA]</scope>
    <source>
        <strain evidence="2 3">NBRC 3934</strain>
    </source>
</reference>
<sequence length="58" mass="5631">MNSLTGLLSQIPPGPAYAVLAAAIIAESVLLVGALVPTRGAGYTAALSVQHLSAIGGS</sequence>
<comment type="caution">
    <text evidence="2">The sequence shown here is derived from an EMBL/GenBank/DDBJ whole genome shotgun (WGS) entry which is preliminary data.</text>
</comment>
<evidence type="ECO:0000313" key="2">
    <source>
        <dbReference type="EMBL" id="GES29822.1"/>
    </source>
</evidence>
<dbReference type="RefSeq" id="WP_174886884.1">
    <property type="nucleotide sequence ID" value="NZ_BLAG01000007.1"/>
</dbReference>
<keyword evidence="1" id="KW-0472">Membrane</keyword>
<protein>
    <submittedName>
        <fullName evidence="2">Uncharacterized protein</fullName>
    </submittedName>
</protein>
<accession>A0A5J4LC91</accession>
<keyword evidence="1" id="KW-0812">Transmembrane</keyword>
<name>A0A5J4LC91_9ACTN</name>
<organism evidence="2 3">
    <name type="scientific">Streptomyces angustmyceticus</name>
    <dbReference type="NCBI Taxonomy" id="285578"/>
    <lineage>
        <taxon>Bacteria</taxon>
        <taxon>Bacillati</taxon>
        <taxon>Actinomycetota</taxon>
        <taxon>Actinomycetes</taxon>
        <taxon>Kitasatosporales</taxon>
        <taxon>Streptomycetaceae</taxon>
        <taxon>Streptomyces</taxon>
    </lineage>
</organism>
<evidence type="ECO:0000256" key="1">
    <source>
        <dbReference type="SAM" id="Phobius"/>
    </source>
</evidence>
<dbReference type="Proteomes" id="UP000325598">
    <property type="component" value="Unassembled WGS sequence"/>
</dbReference>